<dbReference type="Pfam" id="PF00072">
    <property type="entry name" value="Response_reg"/>
    <property type="match status" value="1"/>
</dbReference>
<dbReference type="GO" id="GO:0003700">
    <property type="term" value="F:DNA-binding transcription factor activity"/>
    <property type="evidence" value="ECO:0007669"/>
    <property type="project" value="InterPro"/>
</dbReference>
<dbReference type="PROSITE" id="PS01124">
    <property type="entry name" value="HTH_ARAC_FAMILY_2"/>
    <property type="match status" value="1"/>
</dbReference>
<evidence type="ECO:0000256" key="3">
    <source>
        <dbReference type="ARBA" id="ARBA00023163"/>
    </source>
</evidence>
<evidence type="ECO:0000313" key="8">
    <source>
        <dbReference type="Proteomes" id="UP000028123"/>
    </source>
</evidence>
<dbReference type="InterPro" id="IPR018060">
    <property type="entry name" value="HTH_AraC"/>
</dbReference>
<dbReference type="eggNOG" id="COG4753">
    <property type="taxonomic scope" value="Bacteria"/>
</dbReference>
<dbReference type="SUPFAM" id="SSF46689">
    <property type="entry name" value="Homeodomain-like"/>
    <property type="match status" value="2"/>
</dbReference>
<keyword evidence="1" id="KW-0805">Transcription regulation</keyword>
<dbReference type="OrthoDB" id="159632at2"/>
<dbReference type="RefSeq" id="WP_036677880.1">
    <property type="nucleotide sequence ID" value="NZ_JNVM01000005.1"/>
</dbReference>
<gene>
    <name evidence="7" type="ORF">ET33_28800</name>
</gene>
<name>A0A081P7U3_9BACL</name>
<evidence type="ECO:0000313" key="7">
    <source>
        <dbReference type="EMBL" id="KEQ26766.1"/>
    </source>
</evidence>
<dbReference type="Gene3D" id="1.10.10.60">
    <property type="entry name" value="Homeodomain-like"/>
    <property type="match status" value="2"/>
</dbReference>
<evidence type="ECO:0000256" key="4">
    <source>
        <dbReference type="PROSITE-ProRule" id="PRU00169"/>
    </source>
</evidence>
<dbReference type="PROSITE" id="PS50110">
    <property type="entry name" value="RESPONSE_REGULATORY"/>
    <property type="match status" value="1"/>
</dbReference>
<dbReference type="EMBL" id="JNVM01000005">
    <property type="protein sequence ID" value="KEQ26766.1"/>
    <property type="molecule type" value="Genomic_DNA"/>
</dbReference>
<dbReference type="GO" id="GO:0043565">
    <property type="term" value="F:sequence-specific DNA binding"/>
    <property type="evidence" value="ECO:0007669"/>
    <property type="project" value="InterPro"/>
</dbReference>
<dbReference type="PRINTS" id="PR00032">
    <property type="entry name" value="HTHARAC"/>
</dbReference>
<dbReference type="GO" id="GO:0000160">
    <property type="term" value="P:phosphorelay signal transduction system"/>
    <property type="evidence" value="ECO:0007669"/>
    <property type="project" value="InterPro"/>
</dbReference>
<feature type="modified residue" description="4-aspartylphosphate" evidence="4">
    <location>
        <position position="53"/>
    </location>
</feature>
<keyword evidence="8" id="KW-1185">Reference proteome</keyword>
<accession>A0A081P7U3</accession>
<keyword evidence="3" id="KW-0804">Transcription</keyword>
<dbReference type="InterPro" id="IPR011006">
    <property type="entry name" value="CheY-like_superfamily"/>
</dbReference>
<organism evidence="7 8">
    <name type="scientific">Paenibacillus tyrfis</name>
    <dbReference type="NCBI Taxonomy" id="1501230"/>
    <lineage>
        <taxon>Bacteria</taxon>
        <taxon>Bacillati</taxon>
        <taxon>Bacillota</taxon>
        <taxon>Bacilli</taxon>
        <taxon>Bacillales</taxon>
        <taxon>Paenibacillaceae</taxon>
        <taxon>Paenibacillus</taxon>
    </lineage>
</organism>
<dbReference type="SMART" id="SM00342">
    <property type="entry name" value="HTH_ARAC"/>
    <property type="match status" value="1"/>
</dbReference>
<sequence>MLHVLIVEPYTGKRARIKKMVQEMGHIVVGEARNREEALRLMEQGWPTLLLTDLMQPRLEGLALMSQVYEQRIPVVTIVLSDNTRFDYVRQSMQAGAIDYLLKPVKAEELRRALQRAEERVVYFHAAHREFVQAQRFFERLDLLQPGEVIQRHAEMIQSMQSFEEGQQGERLGLFRMLYAKWHCVLKKRGLDFDEPFSWEGEEEAIAYFQRLCEFWIAQSASPADSSVKLNVKRACDYIRENYRSDHTLAEVSERFGMSVSYFSVQIKKYTGYSFVNYLNRVRIEKAKELLLQPNLKIYEVAGAVGYDTLQYFNKVFKQAVHMTPGEYRRRLGI</sequence>
<dbReference type="InterPro" id="IPR001789">
    <property type="entry name" value="Sig_transdc_resp-reg_receiver"/>
</dbReference>
<dbReference type="CDD" id="cd17536">
    <property type="entry name" value="REC_YesN-like"/>
    <property type="match status" value="1"/>
</dbReference>
<dbReference type="Pfam" id="PF12833">
    <property type="entry name" value="HTH_18"/>
    <property type="match status" value="1"/>
</dbReference>
<dbReference type="PANTHER" id="PTHR43280">
    <property type="entry name" value="ARAC-FAMILY TRANSCRIPTIONAL REGULATOR"/>
    <property type="match status" value="1"/>
</dbReference>
<dbReference type="AlphaFoldDB" id="A0A081P7U3"/>
<evidence type="ECO:0000259" key="6">
    <source>
        <dbReference type="PROSITE" id="PS50110"/>
    </source>
</evidence>
<dbReference type="PANTHER" id="PTHR43280:SF2">
    <property type="entry name" value="HTH-TYPE TRANSCRIPTIONAL REGULATOR EXSA"/>
    <property type="match status" value="1"/>
</dbReference>
<comment type="caution">
    <text evidence="7">The sequence shown here is derived from an EMBL/GenBank/DDBJ whole genome shotgun (WGS) entry which is preliminary data.</text>
</comment>
<dbReference type="eggNOG" id="COG2207">
    <property type="taxonomic scope" value="Bacteria"/>
</dbReference>
<dbReference type="SMART" id="SM00448">
    <property type="entry name" value="REC"/>
    <property type="match status" value="1"/>
</dbReference>
<dbReference type="Gene3D" id="3.40.50.2300">
    <property type="match status" value="1"/>
</dbReference>
<dbReference type="SUPFAM" id="SSF52172">
    <property type="entry name" value="CheY-like"/>
    <property type="match status" value="1"/>
</dbReference>
<dbReference type="Proteomes" id="UP000028123">
    <property type="component" value="Unassembled WGS sequence"/>
</dbReference>
<feature type="domain" description="HTH araC/xylS-type" evidence="5">
    <location>
        <begin position="233"/>
        <end position="331"/>
    </location>
</feature>
<dbReference type="InterPro" id="IPR009057">
    <property type="entry name" value="Homeodomain-like_sf"/>
</dbReference>
<proteinExistence type="predicted"/>
<keyword evidence="2" id="KW-0238">DNA-binding</keyword>
<reference evidence="7 8" key="1">
    <citation type="submission" date="2014-06" db="EMBL/GenBank/DDBJ databases">
        <title>Draft genome sequence of Paenibacillus sp. MSt1.</title>
        <authorList>
            <person name="Aw Y.K."/>
            <person name="Ong K.S."/>
            <person name="Gan H.M."/>
            <person name="Lee S.M."/>
        </authorList>
    </citation>
    <scope>NUCLEOTIDE SEQUENCE [LARGE SCALE GENOMIC DNA]</scope>
    <source>
        <strain evidence="7 8">MSt1</strain>
    </source>
</reference>
<protein>
    <submittedName>
        <fullName evidence="7">AraC family transcriptional regulator</fullName>
    </submittedName>
</protein>
<evidence type="ECO:0000256" key="1">
    <source>
        <dbReference type="ARBA" id="ARBA00023015"/>
    </source>
</evidence>
<keyword evidence="4" id="KW-0597">Phosphoprotein</keyword>
<feature type="domain" description="Response regulatory" evidence="6">
    <location>
        <begin position="3"/>
        <end position="118"/>
    </location>
</feature>
<dbReference type="InterPro" id="IPR020449">
    <property type="entry name" value="Tscrpt_reg_AraC-type_HTH"/>
</dbReference>
<evidence type="ECO:0000256" key="2">
    <source>
        <dbReference type="ARBA" id="ARBA00023125"/>
    </source>
</evidence>
<evidence type="ECO:0000259" key="5">
    <source>
        <dbReference type="PROSITE" id="PS01124"/>
    </source>
</evidence>